<feature type="region of interest" description="Disordered" evidence="6">
    <location>
        <begin position="1"/>
        <end position="54"/>
    </location>
</feature>
<dbReference type="Pfam" id="PF08996">
    <property type="entry name" value="zf-DNA_Pol"/>
    <property type="match status" value="1"/>
</dbReference>
<dbReference type="InterPro" id="IPR006133">
    <property type="entry name" value="DNA-dir_DNA_pol_B_exonuc"/>
</dbReference>
<dbReference type="GO" id="GO:0006273">
    <property type="term" value="P:lagging strand elongation"/>
    <property type="evidence" value="ECO:0007669"/>
    <property type="project" value="TreeGrafter"/>
</dbReference>
<keyword evidence="2 5" id="KW-0808">Transferase</keyword>
<dbReference type="STRING" id="90262.A0A1X2HY48"/>
<feature type="region of interest" description="Disordered" evidence="6">
    <location>
        <begin position="227"/>
        <end position="260"/>
    </location>
</feature>
<evidence type="ECO:0000313" key="11">
    <source>
        <dbReference type="Proteomes" id="UP000193560"/>
    </source>
</evidence>
<dbReference type="CDD" id="cd05776">
    <property type="entry name" value="DNA_polB_alpha_exo"/>
    <property type="match status" value="1"/>
</dbReference>
<dbReference type="PRINTS" id="PR00106">
    <property type="entry name" value="DNAPOLB"/>
</dbReference>
<dbReference type="InterPro" id="IPR036397">
    <property type="entry name" value="RNaseH_sf"/>
</dbReference>
<dbReference type="Pfam" id="PF03104">
    <property type="entry name" value="DNA_pol_B_exo1"/>
    <property type="match status" value="1"/>
</dbReference>
<feature type="domain" description="DNA-directed DNA polymerase family B exonuclease" evidence="8">
    <location>
        <begin position="445"/>
        <end position="700"/>
    </location>
</feature>
<dbReference type="InterPro" id="IPR023211">
    <property type="entry name" value="DNA_pol_palm_dom_sf"/>
</dbReference>
<evidence type="ECO:0000256" key="2">
    <source>
        <dbReference type="ARBA" id="ARBA00022679"/>
    </source>
</evidence>
<evidence type="ECO:0000259" key="7">
    <source>
        <dbReference type="Pfam" id="PF00136"/>
    </source>
</evidence>
<dbReference type="PANTHER" id="PTHR45861:SF1">
    <property type="entry name" value="DNA POLYMERASE ALPHA CATALYTIC SUBUNIT"/>
    <property type="match status" value="1"/>
</dbReference>
<dbReference type="GO" id="GO:0003887">
    <property type="term" value="F:DNA-directed DNA polymerase activity"/>
    <property type="evidence" value="ECO:0007669"/>
    <property type="project" value="UniProtKB-KW"/>
</dbReference>
<feature type="compositionally biased region" description="Polar residues" evidence="6">
    <location>
        <begin position="246"/>
        <end position="260"/>
    </location>
</feature>
<dbReference type="InterPro" id="IPR042087">
    <property type="entry name" value="DNA_pol_B_thumb"/>
</dbReference>
<feature type="domain" description="Zinc finger DNA-directed DNA polymerase family B alpha" evidence="9">
    <location>
        <begin position="1275"/>
        <end position="1443"/>
    </location>
</feature>
<dbReference type="GO" id="GO:0006272">
    <property type="term" value="P:leading strand elongation"/>
    <property type="evidence" value="ECO:0007669"/>
    <property type="project" value="TreeGrafter"/>
</dbReference>
<proteinExistence type="inferred from homology"/>
<evidence type="ECO:0000256" key="4">
    <source>
        <dbReference type="ARBA" id="ARBA00022932"/>
    </source>
</evidence>
<evidence type="ECO:0000313" key="10">
    <source>
        <dbReference type="EMBL" id="ORZ05041.1"/>
    </source>
</evidence>
<reference evidence="10 11" key="1">
    <citation type="submission" date="2016-07" db="EMBL/GenBank/DDBJ databases">
        <title>Pervasive Adenine N6-methylation of Active Genes in Fungi.</title>
        <authorList>
            <consortium name="DOE Joint Genome Institute"/>
            <person name="Mondo S.J."/>
            <person name="Dannebaum R.O."/>
            <person name="Kuo R.C."/>
            <person name="Labutti K."/>
            <person name="Haridas S."/>
            <person name="Kuo A."/>
            <person name="Salamov A."/>
            <person name="Ahrendt S.R."/>
            <person name="Lipzen A."/>
            <person name="Sullivan W."/>
            <person name="Andreopoulos W.B."/>
            <person name="Clum A."/>
            <person name="Lindquist E."/>
            <person name="Daum C."/>
            <person name="Ramamoorthy G.K."/>
            <person name="Gryganskyi A."/>
            <person name="Culley D."/>
            <person name="Magnuson J.K."/>
            <person name="James T.Y."/>
            <person name="O'Malley M.A."/>
            <person name="Stajich J.E."/>
            <person name="Spatafora J.W."/>
            <person name="Visel A."/>
            <person name="Grigoriev I.V."/>
        </authorList>
    </citation>
    <scope>NUCLEOTIDE SEQUENCE [LARGE SCALE GENOMIC DNA]</scope>
    <source>
        <strain evidence="10 11">NRRL 1336</strain>
    </source>
</reference>
<dbReference type="Gene3D" id="3.30.420.10">
    <property type="entry name" value="Ribonuclease H-like superfamily/Ribonuclease H"/>
    <property type="match status" value="1"/>
</dbReference>
<dbReference type="Pfam" id="PF00136">
    <property type="entry name" value="DNA_pol_B"/>
    <property type="match status" value="1"/>
</dbReference>
<dbReference type="InterPro" id="IPR043502">
    <property type="entry name" value="DNA/RNA_pol_sf"/>
</dbReference>
<accession>A0A1X2HY48</accession>
<dbReference type="InterPro" id="IPR015088">
    <property type="entry name" value="Znf_DNA-dir_DNA_pol_B_alpha"/>
</dbReference>
<keyword evidence="11" id="KW-1185">Reference proteome</keyword>
<dbReference type="Gene3D" id="1.10.3200.20">
    <property type="entry name" value="DNA Polymerase alpha, zinc finger"/>
    <property type="match status" value="1"/>
</dbReference>
<gene>
    <name evidence="10" type="ORF">BCR42DRAFT_361966</name>
</gene>
<name>A0A1X2HY48_9FUNG</name>
<dbReference type="Gene3D" id="1.10.287.690">
    <property type="entry name" value="Helix hairpin bin"/>
    <property type="match status" value="1"/>
</dbReference>
<dbReference type="InterPro" id="IPR006134">
    <property type="entry name" value="DNA-dir_DNA_pol_B_multi_dom"/>
</dbReference>
<evidence type="ECO:0000259" key="8">
    <source>
        <dbReference type="Pfam" id="PF03104"/>
    </source>
</evidence>
<dbReference type="Gene3D" id="3.90.1600.10">
    <property type="entry name" value="Palm domain of DNA polymerase"/>
    <property type="match status" value="1"/>
</dbReference>
<dbReference type="InterPro" id="IPR017964">
    <property type="entry name" value="DNA-dir_DNA_pol_B_CS"/>
</dbReference>
<dbReference type="InterPro" id="IPR038256">
    <property type="entry name" value="Pol_alpha_znc_sf"/>
</dbReference>
<comment type="similarity">
    <text evidence="1 5">Belongs to the DNA polymerase type-B family.</text>
</comment>
<dbReference type="SUPFAM" id="SSF56672">
    <property type="entry name" value="DNA/RNA polymerases"/>
    <property type="match status" value="1"/>
</dbReference>
<dbReference type="SMART" id="SM00486">
    <property type="entry name" value="POLBc"/>
    <property type="match status" value="1"/>
</dbReference>
<dbReference type="PANTHER" id="PTHR45861">
    <property type="entry name" value="DNA POLYMERASE ALPHA CATALYTIC SUBUNIT"/>
    <property type="match status" value="1"/>
</dbReference>
<keyword evidence="5" id="KW-0238">DNA-binding</keyword>
<dbReference type="OrthoDB" id="6755010at2759"/>
<keyword evidence="3 5" id="KW-0548">Nucleotidyltransferase</keyword>
<dbReference type="GO" id="GO:0003697">
    <property type="term" value="F:single-stranded DNA binding"/>
    <property type="evidence" value="ECO:0007669"/>
    <property type="project" value="TreeGrafter"/>
</dbReference>
<dbReference type="GO" id="GO:0005658">
    <property type="term" value="C:alpha DNA polymerase:primase complex"/>
    <property type="evidence" value="ECO:0007669"/>
    <property type="project" value="TreeGrafter"/>
</dbReference>
<evidence type="ECO:0000256" key="3">
    <source>
        <dbReference type="ARBA" id="ARBA00022695"/>
    </source>
</evidence>
<evidence type="ECO:0000256" key="6">
    <source>
        <dbReference type="SAM" id="MobiDB-lite"/>
    </source>
</evidence>
<dbReference type="GO" id="GO:1902975">
    <property type="term" value="P:mitotic DNA replication initiation"/>
    <property type="evidence" value="ECO:0007669"/>
    <property type="project" value="TreeGrafter"/>
</dbReference>
<dbReference type="FunFam" id="3.30.70.2820:FF:000001">
    <property type="entry name" value="DNA polymerase"/>
    <property type="match status" value="1"/>
</dbReference>
<evidence type="ECO:0000256" key="1">
    <source>
        <dbReference type="ARBA" id="ARBA00005755"/>
    </source>
</evidence>
<feature type="compositionally biased region" description="Basic and acidic residues" evidence="6">
    <location>
        <begin position="232"/>
        <end position="244"/>
    </location>
</feature>
<dbReference type="PROSITE" id="PS00116">
    <property type="entry name" value="DNA_POLYMERASE_B"/>
    <property type="match status" value="1"/>
</dbReference>
<dbReference type="Gene3D" id="2.40.50.730">
    <property type="match status" value="1"/>
</dbReference>
<dbReference type="NCBIfam" id="TIGR00592">
    <property type="entry name" value="pol2"/>
    <property type="match status" value="1"/>
</dbReference>
<keyword evidence="5" id="KW-0235">DNA replication</keyword>
<protein>
    <recommendedName>
        <fullName evidence="5">DNA polymerase</fullName>
        <ecNumber evidence="5">2.7.7.7</ecNumber>
    </recommendedName>
</protein>
<dbReference type="SUPFAM" id="SSF53098">
    <property type="entry name" value="Ribonuclease H-like"/>
    <property type="match status" value="1"/>
</dbReference>
<organism evidence="10 11">
    <name type="scientific">Absidia repens</name>
    <dbReference type="NCBI Taxonomy" id="90262"/>
    <lineage>
        <taxon>Eukaryota</taxon>
        <taxon>Fungi</taxon>
        <taxon>Fungi incertae sedis</taxon>
        <taxon>Mucoromycota</taxon>
        <taxon>Mucoromycotina</taxon>
        <taxon>Mucoromycetes</taxon>
        <taxon>Mucorales</taxon>
        <taxon>Cunninghamellaceae</taxon>
        <taxon>Absidia</taxon>
    </lineage>
</organism>
<dbReference type="InterPro" id="IPR012337">
    <property type="entry name" value="RNaseH-like_sf"/>
</dbReference>
<sequence length="1452" mass="164987">MMDSSSRKRKEPHSDKSNTGFSTQNDKGGLFSKKKRLLAPAGQKSEGLPTTETDNIDTLSTANYWDTSLLLQDMLDDHAPTSPTYPSADISTLRQLDTNSELPSKQTLRAGLTISRPLAPAEKPTASSALKLANQLHNTITAQLQSLDEPLTTITPAPVSPITPTVLQNEAQQQSNQGYDTSTSLAHAALCRTSSDEHLKLNINHSSIAGNEALKGSVLGRSSVNATITSDTQHREKILDKPSLSDDPTSPMADTQQNTQSLQHLDNVQSWTEALEIHLDRLKLHTTPPRLSTDTASKMKKNTSANIMMPRDNTLRLWWYDAHQAYNNGTILLFGKVLDHSTNTYASCCVHVKNIKRTLFVLPRCYRYNEDETLEKEKVTMVDVKDEITQLFHRHHIRDWNCSIRKRKYAFELDDVPAESDYLKIQYSFKDPELPADINGLTYSRVFGTNNSPMELFLIKRGIKGPQWLEIKNAQHSLNEIKGTWCQYEFSVSDPKQVNPLQNGLQTLNLKSPPLSVMSLHLHTITNTKVNTNEIIAVGALICPKVMMDQMDDLENIENSRFVVVRPWGACDTQWPEDLDETVEKERRNGLPIQIEDSEYSLLNYLCAKIHLYDPDVIIGHGFSRFTLDVLLHRIKACNIPFWHKLGRIRWKRKPQLQFGPGGMGISTPKEKALLTGRLVCDTMVACRTLIQAKSYHLSSLAETQLGIKRAEDNTVISGDASLDGKSKSIIFLAKHCWMDSYLAMALLFKFQVLPLSKKLTNIAGNLWSRSLEGSRMNRNEYLLLHEFHRMKYICPDKVRSEFHGIELEGLMEAVNDNELVEPSEVNKRTKTAKKQPSYGGGLVLEPKTGLYEKFVVLLDFNSLYPSIIQEFNICFTTVAKIKVGEDDLLSNIPDPDIPMGVLPRLMKRMVDERKQIKNRMKIPGLEESKSTQYDIEQNALKLTANSLYGSLGSGFSRFQAKHLAAMITSQGRSILRETVDSVEQQLDMDVVYGDTDSIMVSTTECTVEKAQEAAKLVQTLINGKYRLLELGIDGYFRRLLILGKKNYASLTLTRQENEPNPWVGSIRPKGSSIIRKDVCEVSLYATMRVLKTILSSDSNKMVSVHKLLKKIDRLVRTGDVPLTKYALYKQLTKDLDKYTSAKGQVHIQTALKLRKSGHILKAGDTVVYVICITDDESNATMADKAIPIAEAENKNYSIDYDWYLRHEILPSVTRLCESVMDTSGFAPCLGLDVEKKWSDRVREQQQRRLRHTKQLMQQDKDDFVAFKMLDRKSGARPFMLLCQHCRNQVEFKGYTRYKKDEGWTCGMQCQKCRRMMTTASISVQLVQAIRYYIKLYYQGWLCCQELDCDYRTRDCNIHCMNPGGCNGLLVREYSDDMLYSQLLYFDGLFDTSKDTSLNEDMDERGTSRQAIVDQYGQAYEILQKTVRKYLDRCGYRYVDISDYVDEYDDTQ</sequence>
<feature type="compositionally biased region" description="Polar residues" evidence="6">
    <location>
        <begin position="17"/>
        <end position="26"/>
    </location>
</feature>
<dbReference type="GO" id="GO:0003682">
    <property type="term" value="F:chromatin binding"/>
    <property type="evidence" value="ECO:0007669"/>
    <property type="project" value="TreeGrafter"/>
</dbReference>
<dbReference type="GO" id="GO:0000166">
    <property type="term" value="F:nucleotide binding"/>
    <property type="evidence" value="ECO:0007669"/>
    <property type="project" value="InterPro"/>
</dbReference>
<dbReference type="EC" id="2.7.7.7" evidence="5"/>
<comment type="catalytic activity">
    <reaction evidence="5">
        <text>DNA(n) + a 2'-deoxyribonucleoside 5'-triphosphate = DNA(n+1) + diphosphate</text>
        <dbReference type="Rhea" id="RHEA:22508"/>
        <dbReference type="Rhea" id="RHEA-COMP:17339"/>
        <dbReference type="Rhea" id="RHEA-COMP:17340"/>
        <dbReference type="ChEBI" id="CHEBI:33019"/>
        <dbReference type="ChEBI" id="CHEBI:61560"/>
        <dbReference type="ChEBI" id="CHEBI:173112"/>
        <dbReference type="EC" id="2.7.7.7"/>
    </reaction>
</comment>
<feature type="domain" description="DNA-directed DNA polymerase family B multifunctional" evidence="7">
    <location>
        <begin position="767"/>
        <end position="1219"/>
    </location>
</feature>
<evidence type="ECO:0000256" key="5">
    <source>
        <dbReference type="RuleBase" id="RU000442"/>
    </source>
</evidence>
<keyword evidence="4 5" id="KW-0239">DNA-directed DNA polymerase</keyword>
<evidence type="ECO:0000259" key="9">
    <source>
        <dbReference type="Pfam" id="PF08996"/>
    </source>
</evidence>
<dbReference type="Proteomes" id="UP000193560">
    <property type="component" value="Unassembled WGS sequence"/>
</dbReference>
<dbReference type="GO" id="GO:0003688">
    <property type="term" value="F:DNA replication origin binding"/>
    <property type="evidence" value="ECO:0007669"/>
    <property type="project" value="TreeGrafter"/>
</dbReference>
<dbReference type="Gene3D" id="6.10.10.100">
    <property type="match status" value="1"/>
</dbReference>
<dbReference type="Gene3D" id="1.10.132.60">
    <property type="entry name" value="DNA polymerase family B, C-terminal domain"/>
    <property type="match status" value="1"/>
</dbReference>
<comment type="caution">
    <text evidence="10">The sequence shown here is derived from an EMBL/GenBank/DDBJ whole genome shotgun (WGS) entry which is preliminary data.</text>
</comment>
<dbReference type="InterPro" id="IPR006172">
    <property type="entry name" value="DNA-dir_DNA_pol_B"/>
</dbReference>
<dbReference type="EMBL" id="MCGE01000046">
    <property type="protein sequence ID" value="ORZ05041.1"/>
    <property type="molecule type" value="Genomic_DNA"/>
</dbReference>
<dbReference type="Gene3D" id="3.30.70.2820">
    <property type="match status" value="1"/>
</dbReference>